<keyword evidence="3" id="KW-0378">Hydrolase</keyword>
<feature type="domain" description="Alpha-L-rhamnosidase C-terminal" evidence="2">
    <location>
        <begin position="571"/>
        <end position="646"/>
    </location>
</feature>
<reference evidence="3 4" key="1">
    <citation type="submission" date="2016-04" db="EMBL/GenBank/DDBJ databases">
        <title>A degradative enzymes factory behind the ericoid mycorrhizal symbiosis.</title>
        <authorList>
            <consortium name="DOE Joint Genome Institute"/>
            <person name="Martino E."/>
            <person name="Morin E."/>
            <person name="Grelet G."/>
            <person name="Kuo A."/>
            <person name="Kohler A."/>
            <person name="Daghino S."/>
            <person name="Barry K."/>
            <person name="Choi C."/>
            <person name="Cichocki N."/>
            <person name="Clum A."/>
            <person name="Copeland A."/>
            <person name="Hainaut M."/>
            <person name="Haridas S."/>
            <person name="Labutti K."/>
            <person name="Lindquist E."/>
            <person name="Lipzen A."/>
            <person name="Khouja H.-R."/>
            <person name="Murat C."/>
            <person name="Ohm R."/>
            <person name="Olson A."/>
            <person name="Spatafora J."/>
            <person name="Veneault-Fourrey C."/>
            <person name="Henrissat B."/>
            <person name="Grigoriev I."/>
            <person name="Martin F."/>
            <person name="Perotto S."/>
        </authorList>
    </citation>
    <scope>NUCLEOTIDE SEQUENCE [LARGE SCALE GENOMIC DNA]</scope>
    <source>
        <strain evidence="3 4">E</strain>
    </source>
</reference>
<dbReference type="GO" id="GO:0016787">
    <property type="term" value="F:hydrolase activity"/>
    <property type="evidence" value="ECO:0007669"/>
    <property type="project" value="UniProtKB-KW"/>
</dbReference>
<protein>
    <submittedName>
        <fullName evidence="3">Glycoside hydrolase family 78 protein</fullName>
    </submittedName>
</protein>
<dbReference type="InterPro" id="IPR035396">
    <property type="entry name" value="Bac_rhamnosid6H"/>
</dbReference>
<dbReference type="PANTHER" id="PTHR34987">
    <property type="entry name" value="C, PUTATIVE (AFU_ORTHOLOGUE AFUA_3G02880)-RELATED"/>
    <property type="match status" value="1"/>
</dbReference>
<proteinExistence type="predicted"/>
<dbReference type="SUPFAM" id="SSF48208">
    <property type="entry name" value="Six-hairpin glycosidases"/>
    <property type="match status" value="1"/>
</dbReference>
<dbReference type="RefSeq" id="XP_024740495.1">
    <property type="nucleotide sequence ID" value="XM_024877867.1"/>
</dbReference>
<dbReference type="STRING" id="1095630.A0A2J6TKP7"/>
<keyword evidence="4" id="KW-1185">Reference proteome</keyword>
<feature type="domain" description="Alpha-L-rhamnosidase six-hairpin glycosidase" evidence="1">
    <location>
        <begin position="238"/>
        <end position="471"/>
    </location>
</feature>
<dbReference type="Gene3D" id="2.60.420.10">
    <property type="entry name" value="Maltose phosphorylase, domain 3"/>
    <property type="match status" value="1"/>
</dbReference>
<name>A0A2J6TKP7_9HELO</name>
<accession>A0A2J6TKP7</accession>
<dbReference type="Proteomes" id="UP000235371">
    <property type="component" value="Unassembled WGS sequence"/>
</dbReference>
<dbReference type="InParanoid" id="A0A2J6TKP7"/>
<dbReference type="Pfam" id="PF17389">
    <property type="entry name" value="Bac_rhamnosid6H"/>
    <property type="match status" value="1"/>
</dbReference>
<gene>
    <name evidence="3" type="ORF">K444DRAFT_584435</name>
</gene>
<dbReference type="InterPro" id="IPR012341">
    <property type="entry name" value="6hp_glycosidase-like_sf"/>
</dbReference>
<dbReference type="AlphaFoldDB" id="A0A2J6TKP7"/>
<dbReference type="GeneID" id="36585944"/>
<dbReference type="GO" id="GO:0005975">
    <property type="term" value="P:carbohydrate metabolic process"/>
    <property type="evidence" value="ECO:0007669"/>
    <property type="project" value="InterPro"/>
</dbReference>
<dbReference type="Gene3D" id="1.50.10.10">
    <property type="match status" value="1"/>
</dbReference>
<evidence type="ECO:0000259" key="2">
    <source>
        <dbReference type="Pfam" id="PF17390"/>
    </source>
</evidence>
<evidence type="ECO:0000313" key="3">
    <source>
        <dbReference type="EMBL" id="PMD63591.1"/>
    </source>
</evidence>
<sequence length="677" mass="75797">MKDRTSTAGVEPVFPGPWDQYNFSPASRTQYPIRIHRTTGIVENEANLLDFKSTIIHALKQSNEVKYSELYSSITVDFGKEVCGPVTLRSGRTSTDQTVALAYAESSQWVGFDSDDSSSLRPSVSDGHFEFQMGPNETYTVPMEKQRGGYRYLTIFTKTPGAILEIKEVSAYFTSMPHWQNLRAYSSYFFSNDELLNRLWYASAYTNQLSTLSKDQSRRCELDSGWLNNAICCTSGETVITDAPRRDRTVWAGDLAIVVWSQFATIGDSISMRNALDTLFDVQSERGQFPWAGPPICHDSVSELAKSGDWPYISDSYHLWTMLVARHFFHLTGDLEWLKAKWQGLVLGMQLTVSRFRVDEGLYYSAGELDWGRSSVEGFNLSCNILFHETLLRMAPLATLLASPDLASQWLEIASTLKPNLERFWDPSIGLYKDNLNAPYLHPQDGNSLACWFGISTHERAQIITTNLKKRWGPFGPINPECSGPVSPFISGFELQALIHASRMNDALAMIRTAWGWMINNPASTGSTMLEAWGADGKITYPFYKDKPSYISHCHPFSTGPVLVLTYELLGLNFTDAGGKSWEFRPCVGDLEHCQGGFTGTHGKYSAGWRKTRENGRIVFSCWVEAPEGTTGRVRLPVLTSGGPKSTGKKESVKCENKDGYEWLDGISGGERHNFVT</sequence>
<dbReference type="PANTHER" id="PTHR34987:SF6">
    <property type="entry name" value="ALPHA-L-RHAMNOSIDASE SIX-HAIRPIN GLYCOSIDASE DOMAIN-CONTAINING PROTEIN"/>
    <property type="match status" value="1"/>
</dbReference>
<dbReference type="EMBL" id="KZ613780">
    <property type="protein sequence ID" value="PMD63591.1"/>
    <property type="molecule type" value="Genomic_DNA"/>
</dbReference>
<dbReference type="InterPro" id="IPR008928">
    <property type="entry name" value="6-hairpin_glycosidase_sf"/>
</dbReference>
<organism evidence="3 4">
    <name type="scientific">Hyaloscypha bicolor E</name>
    <dbReference type="NCBI Taxonomy" id="1095630"/>
    <lineage>
        <taxon>Eukaryota</taxon>
        <taxon>Fungi</taxon>
        <taxon>Dikarya</taxon>
        <taxon>Ascomycota</taxon>
        <taxon>Pezizomycotina</taxon>
        <taxon>Leotiomycetes</taxon>
        <taxon>Helotiales</taxon>
        <taxon>Hyaloscyphaceae</taxon>
        <taxon>Hyaloscypha</taxon>
        <taxon>Hyaloscypha bicolor</taxon>
    </lineage>
</organism>
<evidence type="ECO:0000313" key="4">
    <source>
        <dbReference type="Proteomes" id="UP000235371"/>
    </source>
</evidence>
<evidence type="ECO:0000259" key="1">
    <source>
        <dbReference type="Pfam" id="PF17389"/>
    </source>
</evidence>
<dbReference type="Pfam" id="PF17390">
    <property type="entry name" value="Bac_rhamnosid_C"/>
    <property type="match status" value="1"/>
</dbReference>
<dbReference type="InterPro" id="IPR035398">
    <property type="entry name" value="Bac_rhamnosid_C"/>
</dbReference>
<dbReference type="OrthoDB" id="10036721at2759"/>